<accession>T0RNP4</accession>
<dbReference type="GeneID" id="19949379"/>
<dbReference type="OrthoDB" id="60662at2759"/>
<keyword evidence="1" id="KW-0812">Transmembrane</keyword>
<evidence type="ECO:0000256" key="2">
    <source>
        <dbReference type="SAM" id="SignalP"/>
    </source>
</evidence>
<dbReference type="RefSeq" id="XP_008612768.1">
    <property type="nucleotide sequence ID" value="XM_008614546.1"/>
</dbReference>
<dbReference type="Proteomes" id="UP000030762">
    <property type="component" value="Unassembled WGS sequence"/>
</dbReference>
<dbReference type="InParanoid" id="T0RNP4"/>
<gene>
    <name evidence="3" type="ORF">SDRG_08652</name>
</gene>
<evidence type="ECO:0000256" key="1">
    <source>
        <dbReference type="SAM" id="Phobius"/>
    </source>
</evidence>
<keyword evidence="4" id="KW-1185">Reference proteome</keyword>
<feature type="transmembrane region" description="Helical" evidence="1">
    <location>
        <begin position="295"/>
        <end position="321"/>
    </location>
</feature>
<proteinExistence type="predicted"/>
<feature type="transmembrane region" description="Helical" evidence="1">
    <location>
        <begin position="476"/>
        <end position="496"/>
    </location>
</feature>
<dbReference type="OMA" id="STISWHD"/>
<keyword evidence="1" id="KW-1133">Transmembrane helix</keyword>
<reference evidence="3 4" key="1">
    <citation type="submission" date="2012-04" db="EMBL/GenBank/DDBJ databases">
        <title>The Genome Sequence of Saprolegnia declina VS20.</title>
        <authorList>
            <consortium name="The Broad Institute Genome Sequencing Platform"/>
            <person name="Russ C."/>
            <person name="Nusbaum C."/>
            <person name="Tyler B."/>
            <person name="van West P."/>
            <person name="Dieguez-Uribeondo J."/>
            <person name="de Bruijn I."/>
            <person name="Tripathy S."/>
            <person name="Jiang R."/>
            <person name="Young S.K."/>
            <person name="Zeng Q."/>
            <person name="Gargeya S."/>
            <person name="Fitzgerald M."/>
            <person name="Haas B."/>
            <person name="Abouelleil A."/>
            <person name="Alvarado L."/>
            <person name="Arachchi H.M."/>
            <person name="Berlin A."/>
            <person name="Chapman S.B."/>
            <person name="Goldberg J."/>
            <person name="Griggs A."/>
            <person name="Gujja S."/>
            <person name="Hansen M."/>
            <person name="Howarth C."/>
            <person name="Imamovic A."/>
            <person name="Larimer J."/>
            <person name="McCowen C."/>
            <person name="Montmayeur A."/>
            <person name="Murphy C."/>
            <person name="Neiman D."/>
            <person name="Pearson M."/>
            <person name="Priest M."/>
            <person name="Roberts A."/>
            <person name="Saif S."/>
            <person name="Shea T."/>
            <person name="Sisk P."/>
            <person name="Sykes S."/>
            <person name="Wortman J."/>
            <person name="Nusbaum C."/>
            <person name="Birren B."/>
        </authorList>
    </citation>
    <scope>NUCLEOTIDE SEQUENCE [LARGE SCALE GENOMIC DNA]</scope>
    <source>
        <strain evidence="3 4">VS20</strain>
    </source>
</reference>
<dbReference type="VEuPathDB" id="FungiDB:SDRG_08652"/>
<keyword evidence="1" id="KW-0472">Membrane</keyword>
<evidence type="ECO:0000313" key="4">
    <source>
        <dbReference type="Proteomes" id="UP000030762"/>
    </source>
</evidence>
<dbReference type="AlphaFoldDB" id="T0RNP4"/>
<evidence type="ECO:0008006" key="5">
    <source>
        <dbReference type="Google" id="ProtNLM"/>
    </source>
</evidence>
<keyword evidence="2" id="KW-0732">Signal</keyword>
<name>T0RNP4_SAPDV</name>
<feature type="signal peptide" evidence="2">
    <location>
        <begin position="1"/>
        <end position="29"/>
    </location>
</feature>
<evidence type="ECO:0000313" key="3">
    <source>
        <dbReference type="EMBL" id="EQC33973.1"/>
    </source>
</evidence>
<dbReference type="EMBL" id="JH767157">
    <property type="protein sequence ID" value="EQC33973.1"/>
    <property type="molecule type" value="Genomic_DNA"/>
</dbReference>
<protein>
    <recommendedName>
        <fullName evidence="5">Ig-like domain-containing protein</fullName>
    </recommendedName>
</protein>
<feature type="chain" id="PRO_5004570973" description="Ig-like domain-containing protein" evidence="2">
    <location>
        <begin position="30"/>
        <end position="674"/>
    </location>
</feature>
<organism evidence="3 4">
    <name type="scientific">Saprolegnia diclina (strain VS20)</name>
    <dbReference type="NCBI Taxonomy" id="1156394"/>
    <lineage>
        <taxon>Eukaryota</taxon>
        <taxon>Sar</taxon>
        <taxon>Stramenopiles</taxon>
        <taxon>Oomycota</taxon>
        <taxon>Saprolegniomycetes</taxon>
        <taxon>Saprolegniales</taxon>
        <taxon>Saprolegniaceae</taxon>
        <taxon>Saprolegnia</taxon>
    </lineage>
</organism>
<sequence>MGWATQTSRVLSLVAAVVVLFIELQGSAAVRATLVGARGPLRASSEYTSRLMPLVVAALLANTSLAVHGPAPRLLYIDADDSQEGYGLSASQCTSPLPGDRIYKAPYLAHLLPQILTAVPEAPPPATILIDCTYTARMVQDTTALKVHWVDANATSLSTLFLQTMAIERPTKRLSTACGVATWSSLPLVPSSLSPPSATYVHGVGLDFPYVISAFTRLTLAPTLTPDGMWQGTLAGSGETVYVAGTEGIYRVAHGTQANYDHYIWALPDDPFEFLAVVAYLTTDMSKDAFAWVRALLSMGVGLTLLVHFAVALLVALHLYMEQHVVWVPDVFPSVQARLQLRALLCLVVLVSTNGWHLYEFALCTANARCGWTNSFVLTDIVRADGLMVYLGLMITLAKTVRIRLRLEVAVSVYLICYELSDAIVRSPLGLDVEAADAFVAANYLANILEANVDGMDLWTIHENVDTNVAVVAAQMTWWVVAICICFVYALAAKGWNMLDMDARRCKTWRYMHRLRLRSDDGDGVRSFASQSTSRRLRSSSWTKSKVGPLAQASARTFSFQDVSSLAIEAVLHTQLCKAYGLVAPLEEYVAVSGWTYVSASSVWLLGYVLVDDAYLVHVNEYPLLVLNAVLRRPLFRVYGFHVIDQTIRAEKTRLLPTVIPIRRLLHTTLRDLR</sequence>